<evidence type="ECO:0000313" key="2">
    <source>
        <dbReference type="EMBL" id="TDD64493.1"/>
    </source>
</evidence>
<proteinExistence type="predicted"/>
<dbReference type="RefSeq" id="WP_132107638.1">
    <property type="nucleotide sequence ID" value="NZ_SMLB01000067.1"/>
</dbReference>
<accession>A0A4R4ZYV0</accession>
<evidence type="ECO:0000256" key="1">
    <source>
        <dbReference type="SAM" id="Phobius"/>
    </source>
</evidence>
<keyword evidence="3" id="KW-1185">Reference proteome</keyword>
<dbReference type="EMBL" id="SMLB01000067">
    <property type="protein sequence ID" value="TDD64493.1"/>
    <property type="molecule type" value="Genomic_DNA"/>
</dbReference>
<keyword evidence="1" id="KW-0812">Transmembrane</keyword>
<feature type="transmembrane region" description="Helical" evidence="1">
    <location>
        <begin position="65"/>
        <end position="85"/>
    </location>
</feature>
<gene>
    <name evidence="2" type="ORF">E1262_27995</name>
</gene>
<keyword evidence="1" id="KW-1133">Transmembrane helix</keyword>
<dbReference type="OrthoDB" id="3779668at2"/>
<protein>
    <submittedName>
        <fullName evidence="2">Uncharacterized protein</fullName>
    </submittedName>
</protein>
<dbReference type="Proteomes" id="UP000295217">
    <property type="component" value="Unassembled WGS sequence"/>
</dbReference>
<keyword evidence="1" id="KW-0472">Membrane</keyword>
<reference evidence="2 3" key="1">
    <citation type="submission" date="2019-02" db="EMBL/GenBank/DDBJ databases">
        <title>Draft genome sequences of novel Actinobacteria.</title>
        <authorList>
            <person name="Sahin N."/>
            <person name="Ay H."/>
            <person name="Saygin H."/>
        </authorList>
    </citation>
    <scope>NUCLEOTIDE SEQUENCE [LARGE SCALE GENOMIC DNA]</scope>
    <source>
        <strain evidence="2 3">8K307</strain>
    </source>
</reference>
<name>A0A4R4ZYV0_9ACTN</name>
<evidence type="ECO:0000313" key="3">
    <source>
        <dbReference type="Proteomes" id="UP000295217"/>
    </source>
</evidence>
<sequence>MTDPMTALVRRAARHSDDEIATLTGSAAEADLLARILAEPAPVHAPAVSAGTTHGRRPRRNARRLVRLVGVAAAAAVGVTVLVSVQGDRDRVVWATEALEMADQTPRLLIDANGWRVEDADQIEPGEGTMMLTDGEHHLHLRWDASADFDAMVANREENAASSDQAVVAGHEAVTLTWPDDERNTIWQQNDFVVEMLTWRSPMSDDEYADVLAAITQVDAGTWLSALPGDVIRAEDAVAVAEEMLGGAALPDGLAFTEPAGAISRHQLSYTVENEARCAWIEEWIRATDAGEEVAAATATTAIAGIPDWPVQSEIHGHDQAAFWTDLNRIVDDGILPGGRDLVVSGDTEVEGWRALFSCHQPALLG</sequence>
<organism evidence="2 3">
    <name type="scientific">Jiangella aurantiaca</name>
    <dbReference type="NCBI Taxonomy" id="2530373"/>
    <lineage>
        <taxon>Bacteria</taxon>
        <taxon>Bacillati</taxon>
        <taxon>Actinomycetota</taxon>
        <taxon>Actinomycetes</taxon>
        <taxon>Jiangellales</taxon>
        <taxon>Jiangellaceae</taxon>
        <taxon>Jiangella</taxon>
    </lineage>
</organism>
<comment type="caution">
    <text evidence="2">The sequence shown here is derived from an EMBL/GenBank/DDBJ whole genome shotgun (WGS) entry which is preliminary data.</text>
</comment>
<dbReference type="AlphaFoldDB" id="A0A4R4ZYV0"/>